<dbReference type="STRING" id="29170.A0A368GA43"/>
<dbReference type="EMBL" id="JOJR01000316">
    <property type="protein sequence ID" value="RCN39870.1"/>
    <property type="molecule type" value="Genomic_DNA"/>
</dbReference>
<reference evidence="2 3" key="1">
    <citation type="submission" date="2014-10" db="EMBL/GenBank/DDBJ databases">
        <title>Draft genome of the hookworm Ancylostoma caninum.</title>
        <authorList>
            <person name="Mitreva M."/>
        </authorList>
    </citation>
    <scope>NUCLEOTIDE SEQUENCE [LARGE SCALE GENOMIC DNA]</scope>
    <source>
        <strain evidence="2 3">Baltimore</strain>
    </source>
</reference>
<keyword evidence="3" id="KW-1185">Reference proteome</keyword>
<dbReference type="SUPFAM" id="SSF46689">
    <property type="entry name" value="Homeodomain-like"/>
    <property type="match status" value="1"/>
</dbReference>
<proteinExistence type="predicted"/>
<protein>
    <recommendedName>
        <fullName evidence="4">Paired domain-containing protein</fullName>
    </recommendedName>
</protein>
<evidence type="ECO:0000313" key="3">
    <source>
        <dbReference type="Proteomes" id="UP000252519"/>
    </source>
</evidence>
<evidence type="ECO:0000256" key="1">
    <source>
        <dbReference type="ARBA" id="ARBA00004123"/>
    </source>
</evidence>
<dbReference type="Pfam" id="PF13384">
    <property type="entry name" value="HTH_23"/>
    <property type="match status" value="1"/>
</dbReference>
<accession>A0A368GA43</accession>
<dbReference type="AlphaFoldDB" id="A0A368GA43"/>
<gene>
    <name evidence="2" type="ORF">ANCCAN_14211</name>
</gene>
<dbReference type="InterPro" id="IPR036388">
    <property type="entry name" value="WH-like_DNA-bd_sf"/>
</dbReference>
<dbReference type="PANTHER" id="PTHR46068:SF1">
    <property type="entry name" value="TRANSPOSASE IS30-LIKE HTH DOMAIN-CONTAINING PROTEIN"/>
    <property type="match status" value="1"/>
</dbReference>
<name>A0A368GA43_ANCCA</name>
<dbReference type="GO" id="GO:0005634">
    <property type="term" value="C:nucleus"/>
    <property type="evidence" value="ECO:0007669"/>
    <property type="project" value="UniProtKB-SubCell"/>
</dbReference>
<dbReference type="InterPro" id="IPR009057">
    <property type="entry name" value="Homeodomain-like_sf"/>
</dbReference>
<comment type="subcellular location">
    <subcellularLocation>
        <location evidence="1">Nucleus</location>
    </subcellularLocation>
</comment>
<evidence type="ECO:0008006" key="4">
    <source>
        <dbReference type="Google" id="ProtNLM"/>
    </source>
</evidence>
<evidence type="ECO:0000313" key="2">
    <source>
        <dbReference type="EMBL" id="RCN39870.1"/>
    </source>
</evidence>
<dbReference type="Gene3D" id="1.10.10.10">
    <property type="entry name" value="Winged helix-like DNA-binding domain superfamily/Winged helix DNA-binding domain"/>
    <property type="match status" value="1"/>
</dbReference>
<dbReference type="PANTHER" id="PTHR46068">
    <property type="entry name" value="PROTEIN CBG27172"/>
    <property type="match status" value="1"/>
</dbReference>
<comment type="caution">
    <text evidence="2">The sequence shown here is derived from an EMBL/GenBank/DDBJ whole genome shotgun (WGS) entry which is preliminary data.</text>
</comment>
<dbReference type="OrthoDB" id="5843405at2759"/>
<organism evidence="2 3">
    <name type="scientific">Ancylostoma caninum</name>
    <name type="common">Dog hookworm</name>
    <dbReference type="NCBI Taxonomy" id="29170"/>
    <lineage>
        <taxon>Eukaryota</taxon>
        <taxon>Metazoa</taxon>
        <taxon>Ecdysozoa</taxon>
        <taxon>Nematoda</taxon>
        <taxon>Chromadorea</taxon>
        <taxon>Rhabditida</taxon>
        <taxon>Rhabditina</taxon>
        <taxon>Rhabditomorpha</taxon>
        <taxon>Strongyloidea</taxon>
        <taxon>Ancylostomatidae</taxon>
        <taxon>Ancylostomatinae</taxon>
        <taxon>Ancylostoma</taxon>
    </lineage>
</organism>
<sequence length="99" mass="11563">MSSKEKRGAVIALHREGVPNLEIARRLRMPRSTVYDAVKRFRRPGDCKDRPKAGRPKPQRSMWKMASDLGVSERTVRRFVKEDLNLRPFKMQKGHYLKG</sequence>
<dbReference type="Proteomes" id="UP000252519">
    <property type="component" value="Unassembled WGS sequence"/>
</dbReference>